<proteinExistence type="predicted"/>
<evidence type="ECO:0000256" key="7">
    <source>
        <dbReference type="ARBA" id="ARBA00023175"/>
    </source>
</evidence>
<keyword evidence="8" id="KW-0206">Cytoskeleton</keyword>
<evidence type="ECO:0000256" key="6">
    <source>
        <dbReference type="ARBA" id="ARBA00023054"/>
    </source>
</evidence>
<keyword evidence="2" id="KW-0963">Cytoplasm</keyword>
<keyword evidence="6 9" id="KW-0175">Coiled coil</keyword>
<evidence type="ECO:0000256" key="2">
    <source>
        <dbReference type="ARBA" id="ARBA00022490"/>
    </source>
</evidence>
<evidence type="ECO:0000256" key="3">
    <source>
        <dbReference type="ARBA" id="ARBA00022701"/>
    </source>
</evidence>
<dbReference type="EMBL" id="MCOG01000240">
    <property type="protein sequence ID" value="ORY22934.1"/>
    <property type="molecule type" value="Genomic_DNA"/>
</dbReference>
<dbReference type="OrthoDB" id="3176171at2759"/>
<gene>
    <name evidence="10" type="ORF">LY90DRAFT_127147</name>
</gene>
<keyword evidence="7" id="KW-0505">Motor protein</keyword>
<organism evidence="10 11">
    <name type="scientific">Neocallimastix californiae</name>
    <dbReference type="NCBI Taxonomy" id="1754190"/>
    <lineage>
        <taxon>Eukaryota</taxon>
        <taxon>Fungi</taxon>
        <taxon>Fungi incertae sedis</taxon>
        <taxon>Chytridiomycota</taxon>
        <taxon>Chytridiomycota incertae sedis</taxon>
        <taxon>Neocallimastigomycetes</taxon>
        <taxon>Neocallimastigales</taxon>
        <taxon>Neocallimastigaceae</taxon>
        <taxon>Neocallimastix</taxon>
    </lineage>
</organism>
<keyword evidence="11" id="KW-1185">Reference proteome</keyword>
<dbReference type="STRING" id="1754190.A0A1Y2AKA6"/>
<evidence type="ECO:0000256" key="8">
    <source>
        <dbReference type="ARBA" id="ARBA00023212"/>
    </source>
</evidence>
<name>A0A1Y2AKA6_9FUNG</name>
<sequence length="243" mass="28545">MSDELKQQTQNLQNALENLKKTANSNKPVDLTKKEEELEKIKQTMGQQLADFDTMKKKLMRDLQNRCEKVVELELSLDETREQYNTILRSSNNKTQQQKMTFLERNLEQLTNVQKQLVEQNSTLKKEIVVADRKLMARNERIQTLEHLLQDAQEKLTLQNQKFDTQLTAMRERLQEARAQNSNSNNSWMWNASRIAKPLRGGQNVPQDDFENRYANMAHYSDLDPNSNANKRSSWYINLLKKS</sequence>
<evidence type="ECO:0000313" key="10">
    <source>
        <dbReference type="EMBL" id="ORY22934.1"/>
    </source>
</evidence>
<comment type="subcellular location">
    <subcellularLocation>
        <location evidence="1">Cytoplasm</location>
        <location evidence="1">Cytoskeleton</location>
    </subcellularLocation>
</comment>
<comment type="caution">
    <text evidence="10">The sequence shown here is derived from an EMBL/GenBank/DDBJ whole genome shotgun (WGS) entry which is preliminary data.</text>
</comment>
<dbReference type="InterPro" id="IPR059182">
    <property type="entry name" value="Khc_C"/>
</dbReference>
<evidence type="ECO:0000313" key="11">
    <source>
        <dbReference type="Proteomes" id="UP000193920"/>
    </source>
</evidence>
<keyword evidence="5" id="KW-0067">ATP-binding</keyword>
<protein>
    <submittedName>
        <fullName evidence="10">Uncharacterized protein</fullName>
    </submittedName>
</protein>
<dbReference type="Proteomes" id="UP000193920">
    <property type="component" value="Unassembled WGS sequence"/>
</dbReference>
<dbReference type="AlphaFoldDB" id="A0A1Y2AKA6"/>
<keyword evidence="4" id="KW-0547">Nucleotide-binding</keyword>
<feature type="coiled-coil region" evidence="9">
    <location>
        <begin position="2"/>
        <end position="51"/>
    </location>
</feature>
<keyword evidence="3" id="KW-0493">Microtubule</keyword>
<evidence type="ECO:0000256" key="9">
    <source>
        <dbReference type="SAM" id="Coils"/>
    </source>
</evidence>
<evidence type="ECO:0000256" key="1">
    <source>
        <dbReference type="ARBA" id="ARBA00004245"/>
    </source>
</evidence>
<accession>A0A1Y2AKA6</accession>
<evidence type="ECO:0000256" key="4">
    <source>
        <dbReference type="ARBA" id="ARBA00022741"/>
    </source>
</evidence>
<evidence type="ECO:0000256" key="5">
    <source>
        <dbReference type="ARBA" id="ARBA00022840"/>
    </source>
</evidence>
<dbReference type="CDD" id="cd23649">
    <property type="entry name" value="Khc_CBD_cc"/>
    <property type="match status" value="1"/>
</dbReference>
<reference evidence="10 11" key="1">
    <citation type="submission" date="2016-08" db="EMBL/GenBank/DDBJ databases">
        <title>A Parts List for Fungal Cellulosomes Revealed by Comparative Genomics.</title>
        <authorList>
            <consortium name="DOE Joint Genome Institute"/>
            <person name="Haitjema C.H."/>
            <person name="Gilmore S.P."/>
            <person name="Henske J.K."/>
            <person name="Solomon K.V."/>
            <person name="De Groot R."/>
            <person name="Kuo A."/>
            <person name="Mondo S.J."/>
            <person name="Salamov A.A."/>
            <person name="Labutti K."/>
            <person name="Zhao Z."/>
            <person name="Chiniquy J."/>
            <person name="Barry K."/>
            <person name="Brewer H.M."/>
            <person name="Purvine S.O."/>
            <person name="Wright A.T."/>
            <person name="Boxma B."/>
            <person name="Van Alen T."/>
            <person name="Hackstein J.H."/>
            <person name="Baker S.E."/>
            <person name="Grigoriev I.V."/>
            <person name="O'Malley M.A."/>
        </authorList>
    </citation>
    <scope>NUCLEOTIDE SEQUENCE [LARGE SCALE GENOMIC DNA]</scope>
    <source>
        <strain evidence="10 11">G1</strain>
    </source>
</reference>
<feature type="coiled-coil region" evidence="9">
    <location>
        <begin position="93"/>
        <end position="187"/>
    </location>
</feature>